<gene>
    <name evidence="9" type="ORF">OKIT_1311</name>
</gene>
<dbReference type="PANTHER" id="PTHR21716">
    <property type="entry name" value="TRANSMEMBRANE PROTEIN"/>
    <property type="match status" value="1"/>
</dbReference>
<dbReference type="STRING" id="336988.NT96_00200"/>
<feature type="transmembrane region" description="Helical" evidence="8">
    <location>
        <begin position="286"/>
        <end position="311"/>
    </location>
</feature>
<feature type="transmembrane region" description="Helical" evidence="8">
    <location>
        <begin position="179"/>
        <end position="202"/>
    </location>
</feature>
<evidence type="ECO:0000256" key="1">
    <source>
        <dbReference type="ARBA" id="ARBA00004651"/>
    </source>
</evidence>
<organism evidence="9 10">
    <name type="scientific">Oenococcus kitaharae DSM 17330</name>
    <dbReference type="NCBI Taxonomy" id="1045004"/>
    <lineage>
        <taxon>Bacteria</taxon>
        <taxon>Bacillati</taxon>
        <taxon>Bacillota</taxon>
        <taxon>Bacilli</taxon>
        <taxon>Lactobacillales</taxon>
        <taxon>Lactobacillaceae</taxon>
        <taxon>Oenococcus</taxon>
    </lineage>
</organism>
<reference evidence="9 10" key="1">
    <citation type="journal article" date="2012" name="PLoS ONE">
        <title>Functional divergence in the genus oenococcus as predicted by genome sequencing of the newly-described species, Oenococcus kitaharae.</title>
        <authorList>
            <person name="Borneman A.R."/>
            <person name="McCarthy J.M."/>
            <person name="Chambers P.J."/>
            <person name="Bartowsky E.J."/>
        </authorList>
    </citation>
    <scope>NUCLEOTIDE SEQUENCE [LARGE SCALE GENOMIC DNA]</scope>
    <source>
        <strain evidence="10">DSM17330</strain>
    </source>
</reference>
<dbReference type="PATRIC" id="fig|1045004.4.peg.1286"/>
<dbReference type="HOGENOM" id="CLU_031275_8_2_9"/>
<dbReference type="InterPro" id="IPR002549">
    <property type="entry name" value="AI-2E-like"/>
</dbReference>
<feature type="transmembrane region" description="Helical" evidence="8">
    <location>
        <begin position="20"/>
        <end position="41"/>
    </location>
</feature>
<dbReference type="RefSeq" id="WP_007746279.1">
    <property type="nucleotide sequence ID" value="NZ_CM001398.1"/>
</dbReference>
<keyword evidence="10" id="KW-1185">Reference proteome</keyword>
<dbReference type="Pfam" id="PF01594">
    <property type="entry name" value="AI-2E_transport"/>
    <property type="match status" value="1"/>
</dbReference>
<evidence type="ECO:0000256" key="5">
    <source>
        <dbReference type="ARBA" id="ARBA00022692"/>
    </source>
</evidence>
<proteinExistence type="inferred from homology"/>
<dbReference type="GO" id="GO:0055085">
    <property type="term" value="P:transmembrane transport"/>
    <property type="evidence" value="ECO:0007669"/>
    <property type="project" value="TreeGrafter"/>
</dbReference>
<keyword evidence="4" id="KW-1003">Cell membrane</keyword>
<feature type="transmembrane region" description="Helical" evidence="8">
    <location>
        <begin position="356"/>
        <end position="373"/>
    </location>
</feature>
<comment type="caution">
    <text evidence="9">The sequence shown here is derived from an EMBL/GenBank/DDBJ whole genome shotgun (WGS) entry which is preliminary data.</text>
</comment>
<evidence type="ECO:0000256" key="2">
    <source>
        <dbReference type="ARBA" id="ARBA00009773"/>
    </source>
</evidence>
<keyword evidence="5 8" id="KW-0812">Transmembrane</keyword>
<comment type="subcellular location">
    <subcellularLocation>
        <location evidence="1">Cell membrane</location>
        <topology evidence="1">Multi-pass membrane protein</topology>
    </subcellularLocation>
</comment>
<evidence type="ECO:0000313" key="9">
    <source>
        <dbReference type="EMBL" id="EHN59394.1"/>
    </source>
</evidence>
<sequence length="382" mass="43575">MRLNKNDSTEQKSWFYRWVVNNRLVAALLVVIVLLTAIYMMRRVNFIFEPISALFAAVGAPMITAGVFYYLLIPIVNWANRKFRLSKQTIVLIIFLIVFAVLILGVIFIAPIIRTNFVQFAKHWPDYYKHWSRQLLVWLDYPALNPIKNWALDANNNLNKTIIDWSRSYLSNGIAGVGWITHFLTMTAITLVTFPFMLYYMLKESDKFPKYISQFFPEKTRPSLMEVLYEINKQISDYLRGQILTALAVSIMFMIGFSVIGLPYGIWIGLLAGPLNLIPYLGSFLAMVPAIIIALLGSTNLLLAVLIVFAIEQTLESRLIHPKIMGASMHIHPVTILVILLGAGEMFGLLGVAFGIPAYAVLKVLISRIYLWWRQNSELFKS</sequence>
<dbReference type="Proteomes" id="UP000004959">
    <property type="component" value="Chromosome"/>
</dbReference>
<keyword evidence="6 8" id="KW-1133">Transmembrane helix</keyword>
<dbReference type="GO" id="GO:0005886">
    <property type="term" value="C:plasma membrane"/>
    <property type="evidence" value="ECO:0007669"/>
    <property type="project" value="UniProtKB-SubCell"/>
</dbReference>
<keyword evidence="7 8" id="KW-0472">Membrane</keyword>
<dbReference type="PANTHER" id="PTHR21716:SF53">
    <property type="entry name" value="PERMEASE PERM-RELATED"/>
    <property type="match status" value="1"/>
</dbReference>
<feature type="transmembrane region" description="Helical" evidence="8">
    <location>
        <begin position="243"/>
        <end position="266"/>
    </location>
</feature>
<accession>G9WGY6</accession>
<evidence type="ECO:0000256" key="4">
    <source>
        <dbReference type="ARBA" id="ARBA00022475"/>
    </source>
</evidence>
<dbReference type="eggNOG" id="COG0628">
    <property type="taxonomic scope" value="Bacteria"/>
</dbReference>
<evidence type="ECO:0000256" key="3">
    <source>
        <dbReference type="ARBA" id="ARBA00022448"/>
    </source>
</evidence>
<comment type="similarity">
    <text evidence="2">Belongs to the autoinducer-2 exporter (AI-2E) (TC 2.A.86) family.</text>
</comment>
<dbReference type="OrthoDB" id="9793390at2"/>
<protein>
    <submittedName>
        <fullName evidence="9">Membrane protein putative</fullName>
    </submittedName>
</protein>
<name>G9WGY6_9LACO</name>
<feature type="transmembrane region" description="Helical" evidence="8">
    <location>
        <begin position="90"/>
        <end position="113"/>
    </location>
</feature>
<keyword evidence="3" id="KW-0813">Transport</keyword>
<evidence type="ECO:0000313" key="10">
    <source>
        <dbReference type="Proteomes" id="UP000004959"/>
    </source>
</evidence>
<feature type="transmembrane region" description="Helical" evidence="8">
    <location>
        <begin position="53"/>
        <end position="78"/>
    </location>
</feature>
<evidence type="ECO:0000256" key="8">
    <source>
        <dbReference type="SAM" id="Phobius"/>
    </source>
</evidence>
<evidence type="ECO:0000256" key="7">
    <source>
        <dbReference type="ARBA" id="ARBA00023136"/>
    </source>
</evidence>
<dbReference type="EMBL" id="AFVZ01000001">
    <property type="protein sequence ID" value="EHN59394.1"/>
    <property type="molecule type" value="Genomic_DNA"/>
</dbReference>
<feature type="transmembrane region" description="Helical" evidence="8">
    <location>
        <begin position="331"/>
        <end position="350"/>
    </location>
</feature>
<dbReference type="AlphaFoldDB" id="G9WGY6"/>
<evidence type="ECO:0000256" key="6">
    <source>
        <dbReference type="ARBA" id="ARBA00022989"/>
    </source>
</evidence>